<proteinExistence type="predicted"/>
<comment type="caution">
    <text evidence="2">The sequence shown here is derived from an EMBL/GenBank/DDBJ whole genome shotgun (WGS) entry which is preliminary data.</text>
</comment>
<dbReference type="EMBL" id="JBHLTR010000131">
    <property type="protein sequence ID" value="MFC0562368.1"/>
    <property type="molecule type" value="Genomic_DNA"/>
</dbReference>
<name>A0ABV6NQL8_9BACI</name>
<dbReference type="RefSeq" id="WP_273844886.1">
    <property type="nucleotide sequence ID" value="NZ_JAQQWT010000010.1"/>
</dbReference>
<gene>
    <name evidence="2" type="ORF">ACFFH4_26410</name>
</gene>
<keyword evidence="3" id="KW-1185">Reference proteome</keyword>
<feature type="domain" description="HTH-like" evidence="1">
    <location>
        <begin position="22"/>
        <end position="73"/>
    </location>
</feature>
<reference evidence="2 3" key="1">
    <citation type="submission" date="2024-09" db="EMBL/GenBank/DDBJ databases">
        <authorList>
            <person name="Sun Q."/>
            <person name="Mori K."/>
        </authorList>
    </citation>
    <scope>NUCLEOTIDE SEQUENCE [LARGE SCALE GENOMIC DNA]</scope>
    <source>
        <strain evidence="2 3">NCAIM B.02301</strain>
    </source>
</reference>
<dbReference type="Proteomes" id="UP001589833">
    <property type="component" value="Unassembled WGS sequence"/>
</dbReference>
<accession>A0ABV6NQL8</accession>
<organism evidence="2 3">
    <name type="scientific">Halalkalibacter alkalisediminis</name>
    <dbReference type="NCBI Taxonomy" id="935616"/>
    <lineage>
        <taxon>Bacteria</taxon>
        <taxon>Bacillati</taxon>
        <taxon>Bacillota</taxon>
        <taxon>Bacilli</taxon>
        <taxon>Bacillales</taxon>
        <taxon>Bacillaceae</taxon>
        <taxon>Halalkalibacter</taxon>
    </lineage>
</organism>
<dbReference type="InterPro" id="IPR025948">
    <property type="entry name" value="HTH-like_dom"/>
</dbReference>
<evidence type="ECO:0000259" key="1">
    <source>
        <dbReference type="Pfam" id="PF13276"/>
    </source>
</evidence>
<protein>
    <submittedName>
        <fullName evidence="2">IS3 family transposase</fullName>
    </submittedName>
</protein>
<dbReference type="Pfam" id="PF13276">
    <property type="entry name" value="HTH_21"/>
    <property type="match status" value="1"/>
</dbReference>
<evidence type="ECO:0000313" key="3">
    <source>
        <dbReference type="Proteomes" id="UP001589833"/>
    </source>
</evidence>
<evidence type="ECO:0000313" key="2">
    <source>
        <dbReference type="EMBL" id="MFC0562368.1"/>
    </source>
</evidence>
<sequence length="115" mass="13509">MSLNRTSLYYKQVEPSPEELLIKNKIDEIYTQHPFWGSRRISETPKQEGLIVNRKAVQRHMREMGILGISPGRNLSKRNQQHRVYPYLLRGLNIQHPNHVWGSILLTFVFNVSVN</sequence>